<keyword evidence="7" id="KW-1185">Reference proteome</keyword>
<dbReference type="EMBL" id="FMZA01000009">
    <property type="protein sequence ID" value="SDC50217.1"/>
    <property type="molecule type" value="Genomic_DNA"/>
</dbReference>
<protein>
    <submittedName>
        <fullName evidence="6">Chromosome partitioning protein, ParB family</fullName>
    </submittedName>
</protein>
<dbReference type="InterPro" id="IPR050336">
    <property type="entry name" value="Chromosome_partition/occlusion"/>
</dbReference>
<sequence>MANSKGLGKGLSALFPDAQAEADEAVNELDVKELRPNPYQPRKSFDPDSLEELVSSVKEHGVVQPLVVRKSIRGYEIVAGERRFRAAKEAGLEQVPAVVRDFTDEQMMEIALIENLQREDLNSIEIAQAYKKLMDQFSLTQEDLAARVGKSRPHVANFLRLLQLPAEVQENVSRGTLSMGHARALRGVKDREVQLKLARKCIKEGASVRQLEEWVQQVNEGLQRERKKKKKKKEENPVLRRYEDLLQEAFSTPVRIRHGQKKGKVEFEYYSERELERLMELFQRNRIVD</sequence>
<dbReference type="FunFam" id="1.10.10.2830:FF:000001">
    <property type="entry name" value="Chromosome partitioning protein ParB"/>
    <property type="match status" value="1"/>
</dbReference>
<dbReference type="Pfam" id="PF02195">
    <property type="entry name" value="ParB_N"/>
    <property type="match status" value="1"/>
</dbReference>
<dbReference type="InterPro" id="IPR004437">
    <property type="entry name" value="ParB/RepB/Spo0J"/>
</dbReference>
<dbReference type="GO" id="GO:0045881">
    <property type="term" value="P:positive regulation of sporulation resulting in formation of a cellular spore"/>
    <property type="evidence" value="ECO:0007669"/>
    <property type="project" value="TreeGrafter"/>
</dbReference>
<keyword evidence="3" id="KW-0159">Chromosome partition</keyword>
<dbReference type="InterPro" id="IPR036086">
    <property type="entry name" value="ParB/Sulfiredoxin_sf"/>
</dbReference>
<dbReference type="PANTHER" id="PTHR33375">
    <property type="entry name" value="CHROMOSOME-PARTITIONING PROTEIN PARB-RELATED"/>
    <property type="match status" value="1"/>
</dbReference>
<evidence type="ECO:0000256" key="3">
    <source>
        <dbReference type="ARBA" id="ARBA00022829"/>
    </source>
</evidence>
<organism evidence="6 7">
    <name type="scientific">Melghirimyces thermohalophilus</name>
    <dbReference type="NCBI Taxonomy" id="1236220"/>
    <lineage>
        <taxon>Bacteria</taxon>
        <taxon>Bacillati</taxon>
        <taxon>Bacillota</taxon>
        <taxon>Bacilli</taxon>
        <taxon>Bacillales</taxon>
        <taxon>Thermoactinomycetaceae</taxon>
        <taxon>Melghirimyces</taxon>
    </lineage>
</organism>
<dbReference type="Proteomes" id="UP000199387">
    <property type="component" value="Unassembled WGS sequence"/>
</dbReference>
<dbReference type="Pfam" id="PF17762">
    <property type="entry name" value="HTH_ParB"/>
    <property type="match status" value="1"/>
</dbReference>
<reference evidence="6 7" key="1">
    <citation type="submission" date="2016-10" db="EMBL/GenBank/DDBJ databases">
        <authorList>
            <person name="de Groot N.N."/>
        </authorList>
    </citation>
    <scope>NUCLEOTIDE SEQUENCE [LARGE SCALE GENOMIC DNA]</scope>
    <source>
        <strain evidence="6 7">DSM 45514</strain>
    </source>
</reference>
<dbReference type="FunFam" id="3.90.1530.30:FF:000001">
    <property type="entry name" value="Chromosome partitioning protein ParB"/>
    <property type="match status" value="1"/>
</dbReference>
<dbReference type="GO" id="GO:0007059">
    <property type="term" value="P:chromosome segregation"/>
    <property type="evidence" value="ECO:0007669"/>
    <property type="project" value="UniProtKB-KW"/>
</dbReference>
<evidence type="ECO:0000256" key="4">
    <source>
        <dbReference type="ARBA" id="ARBA00023125"/>
    </source>
</evidence>
<dbReference type="SUPFAM" id="SSF109709">
    <property type="entry name" value="KorB DNA-binding domain-like"/>
    <property type="match status" value="1"/>
</dbReference>
<name>A0A1G6M4D1_9BACL</name>
<keyword evidence="4" id="KW-0238">DNA-binding</keyword>
<dbReference type="NCBIfam" id="TIGR00180">
    <property type="entry name" value="parB_part"/>
    <property type="match status" value="1"/>
</dbReference>
<dbReference type="GO" id="GO:0005694">
    <property type="term" value="C:chromosome"/>
    <property type="evidence" value="ECO:0007669"/>
    <property type="project" value="TreeGrafter"/>
</dbReference>
<dbReference type="STRING" id="1236220.SAMN04488112_1095"/>
<dbReference type="Gene3D" id="1.10.10.2830">
    <property type="match status" value="1"/>
</dbReference>
<dbReference type="SMART" id="SM00470">
    <property type="entry name" value="ParB"/>
    <property type="match status" value="1"/>
</dbReference>
<dbReference type="CDD" id="cd16393">
    <property type="entry name" value="SPO0J_N"/>
    <property type="match status" value="1"/>
</dbReference>
<dbReference type="RefSeq" id="WP_091569403.1">
    <property type="nucleotide sequence ID" value="NZ_FMZA01000009.1"/>
</dbReference>
<dbReference type="InterPro" id="IPR003115">
    <property type="entry name" value="ParB_N"/>
</dbReference>
<dbReference type="OrthoDB" id="9802051at2"/>
<comment type="similarity">
    <text evidence="2">Belongs to the ParB family.</text>
</comment>
<feature type="domain" description="ParB-like N-terminal" evidence="5">
    <location>
        <begin position="27"/>
        <end position="116"/>
    </location>
</feature>
<dbReference type="Pfam" id="PF23552">
    <property type="entry name" value="ParB_C"/>
    <property type="match status" value="1"/>
</dbReference>
<dbReference type="Gene3D" id="3.90.1530.30">
    <property type="match status" value="1"/>
</dbReference>
<evidence type="ECO:0000313" key="7">
    <source>
        <dbReference type="Proteomes" id="UP000199387"/>
    </source>
</evidence>
<evidence type="ECO:0000313" key="6">
    <source>
        <dbReference type="EMBL" id="SDC50217.1"/>
    </source>
</evidence>
<dbReference type="InterPro" id="IPR057240">
    <property type="entry name" value="ParB_dimer_C"/>
</dbReference>
<comment type="subcellular location">
    <subcellularLocation>
        <location evidence="1">Cytoplasm</location>
        <location evidence="1">Nucleoid</location>
    </subcellularLocation>
</comment>
<dbReference type="GO" id="GO:0009295">
    <property type="term" value="C:nucleoid"/>
    <property type="evidence" value="ECO:0007669"/>
    <property type="project" value="UniProtKB-SubCell"/>
</dbReference>
<dbReference type="PANTHER" id="PTHR33375:SF1">
    <property type="entry name" value="CHROMOSOME-PARTITIONING PROTEIN PARB-RELATED"/>
    <property type="match status" value="1"/>
</dbReference>
<dbReference type="SUPFAM" id="SSF110849">
    <property type="entry name" value="ParB/Sulfiredoxin"/>
    <property type="match status" value="1"/>
</dbReference>
<evidence type="ECO:0000259" key="5">
    <source>
        <dbReference type="SMART" id="SM00470"/>
    </source>
</evidence>
<dbReference type="GO" id="GO:0003677">
    <property type="term" value="F:DNA binding"/>
    <property type="evidence" value="ECO:0007669"/>
    <property type="project" value="UniProtKB-KW"/>
</dbReference>
<evidence type="ECO:0000256" key="2">
    <source>
        <dbReference type="ARBA" id="ARBA00006295"/>
    </source>
</evidence>
<accession>A0A1G6M4D1</accession>
<dbReference type="InterPro" id="IPR041468">
    <property type="entry name" value="HTH_ParB/Spo0J"/>
</dbReference>
<gene>
    <name evidence="6" type="ORF">SAMN04488112_1095</name>
</gene>
<proteinExistence type="inferred from homology"/>
<dbReference type="AlphaFoldDB" id="A0A1G6M4D1"/>
<evidence type="ECO:0000256" key="1">
    <source>
        <dbReference type="ARBA" id="ARBA00004453"/>
    </source>
</evidence>